<keyword evidence="1" id="KW-0732">Signal</keyword>
<dbReference type="OrthoDB" id="5654246at2"/>
<sequence length="136" mass="15600">MKKLSLILLMILLSSCTTMRYGNFTAPAEGRNAYLAQDAVQQLIRIYPPAQNIFCLNQKVTDDFGRSLIQEMRKKGYGVIENVQKKQKANFFYVVDEIDLGQLYRVSLYINSQALSRLYDSNKNQLAPVSAWSHKE</sequence>
<evidence type="ECO:0000256" key="1">
    <source>
        <dbReference type="SAM" id="SignalP"/>
    </source>
</evidence>
<dbReference type="Proteomes" id="UP000054703">
    <property type="component" value="Unassembled WGS sequence"/>
</dbReference>
<dbReference type="PROSITE" id="PS51257">
    <property type="entry name" value="PROKAR_LIPOPROTEIN"/>
    <property type="match status" value="1"/>
</dbReference>
<name>A0A0W0YI78_9GAMM</name>
<dbReference type="EMBL" id="LNYU01000081">
    <property type="protein sequence ID" value="KTD56650.1"/>
    <property type="molecule type" value="Genomic_DNA"/>
</dbReference>
<dbReference type="RefSeq" id="WP_040535123.1">
    <property type="nucleotide sequence ID" value="NZ_CAAAIH010000009.1"/>
</dbReference>
<keyword evidence="3" id="KW-1185">Reference proteome</keyword>
<accession>A0A0W0YI78</accession>
<feature type="chain" id="PRO_5006917663" evidence="1">
    <location>
        <begin position="21"/>
        <end position="136"/>
    </location>
</feature>
<dbReference type="Pfam" id="PF07283">
    <property type="entry name" value="TrbH"/>
    <property type="match status" value="1"/>
</dbReference>
<dbReference type="AlphaFoldDB" id="A0A0W0YI78"/>
<reference evidence="2 3" key="1">
    <citation type="submission" date="2015-11" db="EMBL/GenBank/DDBJ databases">
        <title>Genomic analysis of 38 Legionella species identifies large and diverse effector repertoires.</title>
        <authorList>
            <person name="Burstein D."/>
            <person name="Amaro F."/>
            <person name="Zusman T."/>
            <person name="Lifshitz Z."/>
            <person name="Cohen O."/>
            <person name="Gilbert J.A."/>
            <person name="Pupko T."/>
            <person name="Shuman H.A."/>
            <person name="Segal G."/>
        </authorList>
    </citation>
    <scope>NUCLEOTIDE SEQUENCE [LARGE SCALE GENOMIC DNA]</scope>
    <source>
        <strain evidence="2 3">SC-63-C7</strain>
    </source>
</reference>
<proteinExistence type="predicted"/>
<protein>
    <submittedName>
        <fullName evidence="2">Conjugal transfer protein TrbH</fullName>
    </submittedName>
</protein>
<dbReference type="NCBIfam" id="NF010457">
    <property type="entry name" value="PRK13883.1-4"/>
    <property type="match status" value="1"/>
</dbReference>
<evidence type="ECO:0000313" key="2">
    <source>
        <dbReference type="EMBL" id="KTD56650.1"/>
    </source>
</evidence>
<evidence type="ECO:0000313" key="3">
    <source>
        <dbReference type="Proteomes" id="UP000054703"/>
    </source>
</evidence>
<dbReference type="InterPro" id="IPR010837">
    <property type="entry name" value="Conjugal_tfr_TrbH"/>
</dbReference>
<feature type="signal peptide" evidence="1">
    <location>
        <begin position="1"/>
        <end position="20"/>
    </location>
</feature>
<dbReference type="PATRIC" id="fig|45074.5.peg.3020"/>
<organism evidence="2 3">
    <name type="scientific">Legionella santicrucis</name>
    <dbReference type="NCBI Taxonomy" id="45074"/>
    <lineage>
        <taxon>Bacteria</taxon>
        <taxon>Pseudomonadati</taxon>
        <taxon>Pseudomonadota</taxon>
        <taxon>Gammaproteobacteria</taxon>
        <taxon>Legionellales</taxon>
        <taxon>Legionellaceae</taxon>
        <taxon>Legionella</taxon>
    </lineage>
</organism>
<gene>
    <name evidence="2" type="ORF">Lsan_2810</name>
</gene>
<comment type="caution">
    <text evidence="2">The sequence shown here is derived from an EMBL/GenBank/DDBJ whole genome shotgun (WGS) entry which is preliminary data.</text>
</comment>
<dbReference type="STRING" id="45074.Lsan_2810"/>